<dbReference type="Gene3D" id="1.10.286.10">
    <property type="match status" value="1"/>
</dbReference>
<keyword evidence="8" id="KW-0862">Zinc</keyword>
<dbReference type="HAMAP" id="MF_00223">
    <property type="entry name" value="FolE"/>
    <property type="match status" value="1"/>
</dbReference>
<comment type="similarity">
    <text evidence="3 8">Belongs to the GTP cyclohydrolase I family.</text>
</comment>
<keyword evidence="5 8" id="KW-0554">One-carbon metabolism</keyword>
<keyword evidence="8" id="KW-0479">Metal-binding</keyword>
<feature type="binding site" evidence="8">
    <location>
        <position position="87"/>
    </location>
    <ligand>
        <name>Zn(2+)</name>
        <dbReference type="ChEBI" id="CHEBI:29105"/>
    </ligand>
</feature>
<keyword evidence="6 8" id="KW-0378">Hydrolase</keyword>
<dbReference type="NCBIfam" id="NF006825">
    <property type="entry name" value="PRK09347.1-2"/>
    <property type="match status" value="1"/>
</dbReference>
<evidence type="ECO:0000313" key="11">
    <source>
        <dbReference type="Proteomes" id="UP000736856"/>
    </source>
</evidence>
<dbReference type="GO" id="GO:0005525">
    <property type="term" value="F:GTP binding"/>
    <property type="evidence" value="ECO:0007669"/>
    <property type="project" value="UniProtKB-KW"/>
</dbReference>
<evidence type="ECO:0000256" key="1">
    <source>
        <dbReference type="ARBA" id="ARBA00001052"/>
    </source>
</evidence>
<evidence type="ECO:0000256" key="8">
    <source>
        <dbReference type="HAMAP-Rule" id="MF_00223"/>
    </source>
</evidence>
<dbReference type="GO" id="GO:0006730">
    <property type="term" value="P:one-carbon metabolic process"/>
    <property type="evidence" value="ECO:0007669"/>
    <property type="project" value="UniProtKB-UniRule"/>
</dbReference>
<dbReference type="GO" id="GO:0006729">
    <property type="term" value="P:tetrahydrobiopterin biosynthetic process"/>
    <property type="evidence" value="ECO:0007669"/>
    <property type="project" value="TreeGrafter"/>
</dbReference>
<dbReference type="InterPro" id="IPR020602">
    <property type="entry name" value="GTP_CycHdrlase_I_dom"/>
</dbReference>
<comment type="caution">
    <text evidence="10">The sequence shown here is derived from an EMBL/GenBank/DDBJ whole genome shotgun (WGS) entry which is preliminary data.</text>
</comment>
<dbReference type="GO" id="GO:0003934">
    <property type="term" value="F:GTP cyclohydrolase I activity"/>
    <property type="evidence" value="ECO:0007669"/>
    <property type="project" value="UniProtKB-UniRule"/>
</dbReference>
<dbReference type="EMBL" id="SEOL01000008">
    <property type="protein sequence ID" value="MBL0849281.1"/>
    <property type="molecule type" value="Genomic_DNA"/>
</dbReference>
<keyword evidence="8" id="KW-0547">Nucleotide-binding</keyword>
<reference evidence="10" key="1">
    <citation type="submission" date="2019-02" db="EMBL/GenBank/DDBJ databases">
        <title>A novel Candidatus Liberibacter species associated with the New Zealand native fuchsia psyllid, Ctenarytaina fuchsiae.</title>
        <authorList>
            <person name="Thompson S.M."/>
            <person name="Jorgensen N."/>
            <person name="David C."/>
            <person name="Bulman S.R."/>
            <person name="Smith G.R."/>
        </authorList>
    </citation>
    <scope>NUCLEOTIDE SEQUENCE</scope>
    <source>
        <strain evidence="10">Oxford</strain>
    </source>
</reference>
<evidence type="ECO:0000256" key="2">
    <source>
        <dbReference type="ARBA" id="ARBA00005080"/>
    </source>
</evidence>
<feature type="binding site" evidence="8">
    <location>
        <position position="84"/>
    </location>
    <ligand>
        <name>Zn(2+)</name>
        <dbReference type="ChEBI" id="CHEBI:29105"/>
    </ligand>
</feature>
<feature type="domain" description="GTP cyclohydrolase I" evidence="9">
    <location>
        <begin position="12"/>
        <end position="191"/>
    </location>
</feature>
<dbReference type="InterPro" id="IPR018234">
    <property type="entry name" value="GTP_CycHdrlase_I_CS"/>
</dbReference>
<evidence type="ECO:0000256" key="6">
    <source>
        <dbReference type="ARBA" id="ARBA00022801"/>
    </source>
</evidence>
<evidence type="ECO:0000256" key="3">
    <source>
        <dbReference type="ARBA" id="ARBA00008085"/>
    </source>
</evidence>
<dbReference type="InterPro" id="IPR001474">
    <property type="entry name" value="GTP_CycHdrlase_I"/>
</dbReference>
<dbReference type="GO" id="GO:0008270">
    <property type="term" value="F:zinc ion binding"/>
    <property type="evidence" value="ECO:0007669"/>
    <property type="project" value="UniProtKB-UniRule"/>
</dbReference>
<feature type="binding site" evidence="8">
    <location>
        <position position="155"/>
    </location>
    <ligand>
        <name>Zn(2+)</name>
        <dbReference type="ChEBI" id="CHEBI:29105"/>
    </ligand>
</feature>
<dbReference type="GO" id="GO:0005737">
    <property type="term" value="C:cytoplasm"/>
    <property type="evidence" value="ECO:0007669"/>
    <property type="project" value="TreeGrafter"/>
</dbReference>
<evidence type="ECO:0000259" key="9">
    <source>
        <dbReference type="Pfam" id="PF01227"/>
    </source>
</evidence>
<dbReference type="PROSITE" id="PS00860">
    <property type="entry name" value="GTP_CYCLOHYDROL_1_2"/>
    <property type="match status" value="1"/>
</dbReference>
<dbReference type="GO" id="GO:0046654">
    <property type="term" value="P:tetrahydrofolate biosynthetic process"/>
    <property type="evidence" value="ECO:0007669"/>
    <property type="project" value="UniProtKB-UniRule"/>
</dbReference>
<comment type="pathway">
    <text evidence="2 8">Cofactor biosynthesis; 7,8-dihydroneopterin triphosphate biosynthesis; 7,8-dihydroneopterin triphosphate from GTP: step 1/1.</text>
</comment>
<dbReference type="EC" id="3.5.4.16" evidence="8"/>
<dbReference type="Pfam" id="PF01227">
    <property type="entry name" value="GTP_cyclohydroI"/>
    <property type="match status" value="1"/>
</dbReference>
<dbReference type="PANTHER" id="PTHR11109">
    <property type="entry name" value="GTP CYCLOHYDROLASE I"/>
    <property type="match status" value="1"/>
</dbReference>
<dbReference type="FunFam" id="1.10.286.10:FF:000001">
    <property type="entry name" value="GTP cyclohydrolase 1"/>
    <property type="match status" value="1"/>
</dbReference>
<protein>
    <recommendedName>
        <fullName evidence="8">GTP cyclohydrolase 1</fullName>
        <ecNumber evidence="8">3.5.4.16</ecNumber>
    </recommendedName>
    <alternativeName>
        <fullName evidence="8">GTP cyclohydrolase I</fullName>
        <shortName evidence="8">GTP-CH-I</shortName>
    </alternativeName>
</protein>
<name>A0A937DJC1_9HYPH</name>
<comment type="catalytic activity">
    <reaction evidence="1 8">
        <text>GTP + H2O = 7,8-dihydroneopterin 3'-triphosphate + formate + H(+)</text>
        <dbReference type="Rhea" id="RHEA:17473"/>
        <dbReference type="ChEBI" id="CHEBI:15377"/>
        <dbReference type="ChEBI" id="CHEBI:15378"/>
        <dbReference type="ChEBI" id="CHEBI:15740"/>
        <dbReference type="ChEBI" id="CHEBI:37565"/>
        <dbReference type="ChEBI" id="CHEBI:58462"/>
        <dbReference type="EC" id="3.5.4.16"/>
    </reaction>
</comment>
<evidence type="ECO:0000313" key="10">
    <source>
        <dbReference type="EMBL" id="MBL0849281.1"/>
    </source>
</evidence>
<dbReference type="InterPro" id="IPR043134">
    <property type="entry name" value="GTP-CH-I_N"/>
</dbReference>
<evidence type="ECO:0000256" key="5">
    <source>
        <dbReference type="ARBA" id="ARBA00022563"/>
    </source>
</evidence>
<comment type="subunit">
    <text evidence="4">Toroid-shaped homodecamer, composed of two pentamers of five dimers.</text>
</comment>
<dbReference type="PROSITE" id="PS00859">
    <property type="entry name" value="GTP_CYCLOHYDROL_1_1"/>
    <property type="match status" value="1"/>
</dbReference>
<dbReference type="SUPFAM" id="SSF55620">
    <property type="entry name" value="Tetrahydrobiopterin biosynthesis enzymes-like"/>
    <property type="match status" value="1"/>
</dbReference>
<evidence type="ECO:0000256" key="4">
    <source>
        <dbReference type="ARBA" id="ARBA00011857"/>
    </source>
</evidence>
<dbReference type="InterPro" id="IPR043133">
    <property type="entry name" value="GTP-CH-I_C/QueF"/>
</dbReference>
<dbReference type="FunFam" id="3.30.1130.10:FF:000001">
    <property type="entry name" value="GTP cyclohydrolase 1"/>
    <property type="match status" value="1"/>
</dbReference>
<dbReference type="Gene3D" id="3.30.1130.10">
    <property type="match status" value="1"/>
</dbReference>
<evidence type="ECO:0000256" key="7">
    <source>
        <dbReference type="ARBA" id="ARBA00023134"/>
    </source>
</evidence>
<accession>A0A937DJC1</accession>
<proteinExistence type="inferred from homology"/>
<keyword evidence="7 8" id="KW-0342">GTP-binding</keyword>
<dbReference type="NCBIfam" id="TIGR00063">
    <property type="entry name" value="folE"/>
    <property type="match status" value="1"/>
</dbReference>
<dbReference type="AlphaFoldDB" id="A0A937DJC1"/>
<organism evidence="10 11">
    <name type="scientific">Candidatus Liberibacter ctenarytainae</name>
    <dbReference type="NCBI Taxonomy" id="2020335"/>
    <lineage>
        <taxon>Bacteria</taxon>
        <taxon>Pseudomonadati</taxon>
        <taxon>Pseudomonadota</taxon>
        <taxon>Alphaproteobacteria</taxon>
        <taxon>Hyphomicrobiales</taxon>
        <taxon>Rhizobiaceae</taxon>
        <taxon>Liberibacter</taxon>
    </lineage>
</organism>
<dbReference type="NCBIfam" id="NF006826">
    <property type="entry name" value="PRK09347.1-3"/>
    <property type="match status" value="1"/>
</dbReference>
<comment type="subunit">
    <text evidence="8">Homopolymer.</text>
</comment>
<sequence>MKSKKPTAEEAEEAIRVILRWIGDDPDREGLRGTPKRVIESYKELFSGYSSDSALTDASRFSFGEVSHYQDMVLIRDISFYSYCEHHILPIIGKIHIAYIPQKRVIGLSKLIRILEIYARRLQIQERLTMQIAQSIEEIADAKGVAVLVQGQHMCMSIRGVQKEGSTTITTAFTGEFREKKEHRDVFLQMVQNH</sequence>
<dbReference type="Proteomes" id="UP000736856">
    <property type="component" value="Unassembled WGS sequence"/>
</dbReference>
<dbReference type="PANTHER" id="PTHR11109:SF7">
    <property type="entry name" value="GTP CYCLOHYDROLASE 1"/>
    <property type="match status" value="1"/>
</dbReference>
<gene>
    <name evidence="8 10" type="primary">folE</name>
    <name evidence="10" type="ORF">EU981_04325</name>
</gene>